<name>A0A5K0U816_9VIRU</name>
<evidence type="ECO:0000313" key="3">
    <source>
        <dbReference type="Proteomes" id="UP000594342"/>
    </source>
</evidence>
<keyword evidence="1" id="KW-0812">Transmembrane</keyword>
<protein>
    <submittedName>
        <fullName evidence="2">Uncharacterized protein</fullName>
    </submittedName>
</protein>
<keyword evidence="3" id="KW-1185">Reference proteome</keyword>
<keyword evidence="1" id="KW-0472">Membrane</keyword>
<sequence>MTTKYIEAPTDDDRIPANTLYDNSTEVIINKEHDEKRLLSLCSLICLLIFVTLSVNTIILLTSENHK</sequence>
<gene>
    <name evidence="2" type="ORF">YASMINEVIRUS_104</name>
</gene>
<dbReference type="EMBL" id="UPSH01000001">
    <property type="protein sequence ID" value="VBB17641.1"/>
    <property type="molecule type" value="Genomic_DNA"/>
</dbReference>
<keyword evidence="1" id="KW-1133">Transmembrane helix</keyword>
<evidence type="ECO:0000256" key="1">
    <source>
        <dbReference type="SAM" id="Phobius"/>
    </source>
</evidence>
<organism evidence="2 3">
    <name type="scientific">Yasminevirus sp. GU-2018</name>
    <dbReference type="NCBI Taxonomy" id="2420051"/>
    <lineage>
        <taxon>Viruses</taxon>
        <taxon>Varidnaviria</taxon>
        <taxon>Bamfordvirae</taxon>
        <taxon>Nucleocytoviricota</taxon>
        <taxon>Megaviricetes</taxon>
        <taxon>Imitervirales</taxon>
        <taxon>Mimiviridae</taxon>
        <taxon>Klosneuvirinae</taxon>
        <taxon>Yasminevirus</taxon>
        <taxon>Yasminevirus saudimassiliense</taxon>
    </lineage>
</organism>
<proteinExistence type="predicted"/>
<evidence type="ECO:0000313" key="2">
    <source>
        <dbReference type="EMBL" id="VBB17641.1"/>
    </source>
</evidence>
<dbReference type="Proteomes" id="UP000594342">
    <property type="component" value="Unassembled WGS sequence"/>
</dbReference>
<reference evidence="2 3" key="1">
    <citation type="submission" date="2018-10" db="EMBL/GenBank/DDBJ databases">
        <authorList>
            <consortium name="IHU Genomes"/>
        </authorList>
    </citation>
    <scope>NUCLEOTIDE SEQUENCE [LARGE SCALE GENOMIC DNA]</scope>
    <source>
        <strain evidence="2 3">A1</strain>
    </source>
</reference>
<comment type="caution">
    <text evidence="2">The sequence shown here is derived from an EMBL/GenBank/DDBJ whole genome shotgun (WGS) entry which is preliminary data.</text>
</comment>
<accession>A0A5K0U816</accession>
<feature type="transmembrane region" description="Helical" evidence="1">
    <location>
        <begin position="38"/>
        <end position="61"/>
    </location>
</feature>